<dbReference type="PANTHER" id="PTHR48025:SF1">
    <property type="entry name" value="RRM DOMAIN-CONTAINING PROTEIN"/>
    <property type="match status" value="1"/>
</dbReference>
<evidence type="ECO:0000256" key="3">
    <source>
        <dbReference type="PROSITE-ProRule" id="PRU00176"/>
    </source>
</evidence>
<evidence type="ECO:0000256" key="2">
    <source>
        <dbReference type="ARBA" id="ARBA00022884"/>
    </source>
</evidence>
<dbReference type="InterPro" id="IPR035979">
    <property type="entry name" value="RBD_domain_sf"/>
</dbReference>
<evidence type="ECO:0000256" key="1">
    <source>
        <dbReference type="ARBA" id="ARBA00022737"/>
    </source>
</evidence>
<keyword evidence="1" id="KW-0677">Repeat</keyword>
<reference evidence="5" key="1">
    <citation type="submission" date="2015-11" db="EMBL/GenBank/DDBJ databases">
        <title>De novo transcriptome assembly of four potential Pierce s Disease insect vectors from Arizona vineyards.</title>
        <authorList>
            <person name="Tassone E.E."/>
        </authorList>
    </citation>
    <scope>NUCLEOTIDE SEQUENCE</scope>
</reference>
<dbReference type="GO" id="GO:0009967">
    <property type="term" value="P:positive regulation of signal transduction"/>
    <property type="evidence" value="ECO:0007669"/>
    <property type="project" value="UniProtKB-ARBA"/>
</dbReference>
<dbReference type="FunFam" id="3.30.70.330:FF:000383">
    <property type="entry name" value="Sex lethal, isoform D"/>
    <property type="match status" value="1"/>
</dbReference>
<dbReference type="GO" id="GO:0010629">
    <property type="term" value="P:negative regulation of gene expression"/>
    <property type="evidence" value="ECO:0007669"/>
    <property type="project" value="UniProtKB-ARBA"/>
</dbReference>
<dbReference type="InterPro" id="IPR050502">
    <property type="entry name" value="Euk_RNA-bind_prot"/>
</dbReference>
<accession>A0A1B6F7M5</accession>
<dbReference type="SMART" id="SM00360">
    <property type="entry name" value="RRM"/>
    <property type="match status" value="1"/>
</dbReference>
<dbReference type="Gene3D" id="3.30.70.330">
    <property type="match status" value="1"/>
</dbReference>
<feature type="domain" description="RRM" evidence="4">
    <location>
        <begin position="173"/>
        <end position="251"/>
    </location>
</feature>
<dbReference type="SUPFAM" id="SSF54928">
    <property type="entry name" value="RNA-binding domain, RBD"/>
    <property type="match status" value="1"/>
</dbReference>
<evidence type="ECO:0000259" key="4">
    <source>
        <dbReference type="PROSITE" id="PS50102"/>
    </source>
</evidence>
<dbReference type="Pfam" id="PF00076">
    <property type="entry name" value="RRM_1"/>
    <property type="match status" value="1"/>
</dbReference>
<evidence type="ECO:0000313" key="5">
    <source>
        <dbReference type="EMBL" id="JAS46259.1"/>
    </source>
</evidence>
<keyword evidence="2 3" id="KW-0694">RNA-binding</keyword>
<gene>
    <name evidence="5" type="ORF">g.31776</name>
</gene>
<dbReference type="InterPro" id="IPR012677">
    <property type="entry name" value="Nucleotide-bd_a/b_plait_sf"/>
</dbReference>
<dbReference type="GO" id="GO:0003729">
    <property type="term" value="F:mRNA binding"/>
    <property type="evidence" value="ECO:0007669"/>
    <property type="project" value="UniProtKB-ARBA"/>
</dbReference>
<organism evidence="5">
    <name type="scientific">Cuerna arida</name>
    <dbReference type="NCBI Taxonomy" id="1464854"/>
    <lineage>
        <taxon>Eukaryota</taxon>
        <taxon>Metazoa</taxon>
        <taxon>Ecdysozoa</taxon>
        <taxon>Arthropoda</taxon>
        <taxon>Hexapoda</taxon>
        <taxon>Insecta</taxon>
        <taxon>Pterygota</taxon>
        <taxon>Neoptera</taxon>
        <taxon>Paraneoptera</taxon>
        <taxon>Hemiptera</taxon>
        <taxon>Auchenorrhyncha</taxon>
        <taxon>Membracoidea</taxon>
        <taxon>Cicadellidae</taxon>
        <taxon>Cicadellinae</taxon>
        <taxon>Proconiini</taxon>
        <taxon>Cuerna</taxon>
    </lineage>
</organism>
<dbReference type="AlphaFoldDB" id="A0A1B6F7M5"/>
<dbReference type="EMBL" id="GECZ01023510">
    <property type="protein sequence ID" value="JAS46259.1"/>
    <property type="molecule type" value="Transcribed_RNA"/>
</dbReference>
<protein>
    <recommendedName>
        <fullName evidence="4">RRM domain-containing protein</fullName>
    </recommendedName>
</protein>
<dbReference type="InterPro" id="IPR000504">
    <property type="entry name" value="RRM_dom"/>
</dbReference>
<proteinExistence type="predicted"/>
<dbReference type="PANTHER" id="PTHR48025">
    <property type="entry name" value="OS02G0815200 PROTEIN"/>
    <property type="match status" value="1"/>
</dbReference>
<sequence length="256" mass="28847">MHHCHIFEGCSSPIVVKFADTQKEKEIRRFQILQKEMSDHSQITNILQQLPSDSLSPLVVHKNILQQFQNPGASNNYSQIPVLNNLNFPTIQPSELNQLMILQRLTNNSLNSQILNQNLGSMTINEVIAWNNLINKAAGLGLFTQGNIENAFRYPGTNLDNIGRRHIEGPDGANLFIYHLPPEFTDEKLAQLFNPYGKVISAKVFIDKVMKQSKGFGFVSYDNVLSANIAIQNLNGYQILGKKLKVEVKKKRVSTC</sequence>
<dbReference type="CDD" id="cd12362">
    <property type="entry name" value="RRM3_CELF1-6"/>
    <property type="match status" value="1"/>
</dbReference>
<name>A0A1B6F7M5_9HEMI</name>
<dbReference type="PROSITE" id="PS50102">
    <property type="entry name" value="RRM"/>
    <property type="match status" value="1"/>
</dbReference>
<dbReference type="GO" id="GO:0005634">
    <property type="term" value="C:nucleus"/>
    <property type="evidence" value="ECO:0007669"/>
    <property type="project" value="TreeGrafter"/>
</dbReference>
<dbReference type="GO" id="GO:0005737">
    <property type="term" value="C:cytoplasm"/>
    <property type="evidence" value="ECO:0007669"/>
    <property type="project" value="UniProtKB-ARBA"/>
</dbReference>